<dbReference type="PANTHER" id="PTHR46161:SF3">
    <property type="entry name" value="NUCLEOSIDE DIPHOSPHATE KINASE DDB_G0292928-RELATED"/>
    <property type="match status" value="1"/>
</dbReference>
<dbReference type="Proteomes" id="UP000580250">
    <property type="component" value="Unassembled WGS sequence"/>
</dbReference>
<gene>
    <name evidence="8" type="ORF">MENT_LOCUS16817</name>
</gene>
<protein>
    <recommendedName>
        <fullName evidence="7">Nucleoside diphosphate kinase-like domain-containing protein</fullName>
    </recommendedName>
</protein>
<sequence length="224" mass="26069">MSTKNWTFALLKPDAVANPISLGWLLDALNKNGLIIQMGCRLNLSKNQVSDLYEFHKNSFYFNRSLNLLRSGPVIAMKLILNDEQQNLFPKDEALKRWRKLLGPAKFGRMYLAQVGDFDEIDSNKGNFRQLFGLSDSRNFGHGTGSFQELEKEYLIFEKYMKKIEDPYSELFQLDKYIYLIENEEKEEIGSEGEEEGNSSKRILLYFIILLHFLSENGCAYYKK</sequence>
<evidence type="ECO:0000256" key="3">
    <source>
        <dbReference type="ARBA" id="ARBA00022741"/>
    </source>
</evidence>
<evidence type="ECO:0000256" key="6">
    <source>
        <dbReference type="PROSITE-ProRule" id="PRU00706"/>
    </source>
</evidence>
<keyword evidence="3" id="KW-0547">Nucleotide-binding</keyword>
<keyword evidence="4" id="KW-0418">Kinase</keyword>
<dbReference type="AlphaFoldDB" id="A0A6V7UST9"/>
<reference evidence="8 9" key="1">
    <citation type="submission" date="2020-08" db="EMBL/GenBank/DDBJ databases">
        <authorList>
            <person name="Koutsovoulos G."/>
            <person name="Danchin GJ E."/>
        </authorList>
    </citation>
    <scope>NUCLEOTIDE SEQUENCE [LARGE SCALE GENOMIC DNA]</scope>
</reference>
<comment type="caution">
    <text evidence="6">Lacks conserved residue(s) required for the propagation of feature annotation.</text>
</comment>
<dbReference type="Pfam" id="PF00334">
    <property type="entry name" value="NDK"/>
    <property type="match status" value="1"/>
</dbReference>
<dbReference type="GO" id="GO:0005524">
    <property type="term" value="F:ATP binding"/>
    <property type="evidence" value="ECO:0007669"/>
    <property type="project" value="UniProtKB-KW"/>
</dbReference>
<dbReference type="OrthoDB" id="25346at2759"/>
<evidence type="ECO:0000313" key="9">
    <source>
        <dbReference type="Proteomes" id="UP000580250"/>
    </source>
</evidence>
<accession>A0A6V7UST9</accession>
<proteinExistence type="inferred from homology"/>
<evidence type="ECO:0000256" key="4">
    <source>
        <dbReference type="ARBA" id="ARBA00022777"/>
    </source>
</evidence>
<comment type="similarity">
    <text evidence="1 6">Belongs to the NDK family.</text>
</comment>
<keyword evidence="2" id="KW-0808">Transferase</keyword>
<dbReference type="SMART" id="SM00562">
    <property type="entry name" value="NDK"/>
    <property type="match status" value="1"/>
</dbReference>
<evidence type="ECO:0000259" key="7">
    <source>
        <dbReference type="SMART" id="SM00562"/>
    </source>
</evidence>
<organism evidence="8 9">
    <name type="scientific">Meloidogyne enterolobii</name>
    <name type="common">Root-knot nematode worm</name>
    <name type="synonym">Meloidogyne mayaguensis</name>
    <dbReference type="NCBI Taxonomy" id="390850"/>
    <lineage>
        <taxon>Eukaryota</taxon>
        <taxon>Metazoa</taxon>
        <taxon>Ecdysozoa</taxon>
        <taxon>Nematoda</taxon>
        <taxon>Chromadorea</taxon>
        <taxon>Rhabditida</taxon>
        <taxon>Tylenchina</taxon>
        <taxon>Tylenchomorpha</taxon>
        <taxon>Tylenchoidea</taxon>
        <taxon>Meloidogynidae</taxon>
        <taxon>Meloidogyninae</taxon>
        <taxon>Meloidogyne</taxon>
    </lineage>
</organism>
<evidence type="ECO:0000256" key="2">
    <source>
        <dbReference type="ARBA" id="ARBA00022679"/>
    </source>
</evidence>
<dbReference type="Gene3D" id="3.30.70.141">
    <property type="entry name" value="Nucleoside diphosphate kinase-like domain"/>
    <property type="match status" value="1"/>
</dbReference>
<feature type="domain" description="Nucleoside diphosphate kinase-like" evidence="7">
    <location>
        <begin position="4"/>
        <end position="165"/>
    </location>
</feature>
<evidence type="ECO:0000256" key="5">
    <source>
        <dbReference type="ARBA" id="ARBA00022840"/>
    </source>
</evidence>
<dbReference type="PROSITE" id="PS51374">
    <property type="entry name" value="NDPK_LIKE"/>
    <property type="match status" value="1"/>
</dbReference>
<comment type="caution">
    <text evidence="8">The sequence shown here is derived from an EMBL/GenBank/DDBJ whole genome shotgun (WGS) entry which is preliminary data.</text>
</comment>
<keyword evidence="5" id="KW-0067">ATP-binding</keyword>
<dbReference type="SUPFAM" id="SSF54919">
    <property type="entry name" value="Nucleoside diphosphate kinase, NDK"/>
    <property type="match status" value="1"/>
</dbReference>
<dbReference type="EMBL" id="CAJEWN010000106">
    <property type="protein sequence ID" value="CAD2164876.1"/>
    <property type="molecule type" value="Genomic_DNA"/>
</dbReference>
<dbReference type="InterPro" id="IPR034907">
    <property type="entry name" value="NDK-like_dom"/>
</dbReference>
<name>A0A6V7UST9_MELEN</name>
<dbReference type="PANTHER" id="PTHR46161">
    <property type="entry name" value="NUCLEOSIDE DIPHOSPHATE KINASE"/>
    <property type="match status" value="1"/>
</dbReference>
<dbReference type="InterPro" id="IPR036850">
    <property type="entry name" value="NDK-like_dom_sf"/>
</dbReference>
<evidence type="ECO:0000313" key="8">
    <source>
        <dbReference type="EMBL" id="CAD2164876.1"/>
    </source>
</evidence>
<dbReference type="GO" id="GO:0016301">
    <property type="term" value="F:kinase activity"/>
    <property type="evidence" value="ECO:0007669"/>
    <property type="project" value="UniProtKB-KW"/>
</dbReference>
<evidence type="ECO:0000256" key="1">
    <source>
        <dbReference type="ARBA" id="ARBA00008142"/>
    </source>
</evidence>